<dbReference type="Proteomes" id="UP000222075">
    <property type="component" value="Segment"/>
</dbReference>
<protein>
    <submittedName>
        <fullName evidence="1">Uncharacterized protein</fullName>
    </submittedName>
</protein>
<organism evidence="1 2">
    <name type="scientific">Mycobacterium phage Madruga</name>
    <dbReference type="NCBI Taxonomy" id="1675552"/>
    <lineage>
        <taxon>Viruses</taxon>
        <taxon>Duplodnaviria</taxon>
        <taxon>Heunggongvirae</taxon>
        <taxon>Uroviricota</taxon>
        <taxon>Caudoviricetes</taxon>
        <taxon>Patiencevirus</taxon>
        <taxon>Patiencevirus patience</taxon>
    </lineage>
</organism>
<name>A0A0K1LS84_9CAUD</name>
<gene>
    <name evidence="1" type="ORF">MADRUGA_49</name>
</gene>
<evidence type="ECO:0000313" key="1">
    <source>
        <dbReference type="EMBL" id="AKU45339.1"/>
    </source>
</evidence>
<proteinExistence type="predicted"/>
<evidence type="ECO:0000313" key="2">
    <source>
        <dbReference type="Proteomes" id="UP000222075"/>
    </source>
</evidence>
<reference evidence="1 2" key="1">
    <citation type="journal article" date="2016" name="BMC Microbiol.">
        <title>Characterization of mycobacteria and mycobacteriophages isolated from compost at the Sao Paulo Zoo Park Foundation in Brazil and creation of the new mycobacteriophage Cluster U.</title>
        <authorList>
            <person name="Lima-Junior J.D."/>
            <person name="Viana-Niero C."/>
            <person name="Conde Oliveira D.V."/>
            <person name="Machado G.E."/>
            <person name="Rabello M.C."/>
            <person name="Martins-Junior J."/>
            <person name="Martins L.F."/>
            <person name="Digiampietri L.A."/>
            <person name="da Silva A.M."/>
            <person name="Setubal J.C."/>
            <person name="Russell D.A."/>
            <person name="Jacobs-Sera D."/>
            <person name="Pope W.H."/>
            <person name="Hatfull G.F."/>
            <person name="Leao S.C."/>
        </authorList>
    </citation>
    <scope>NUCLEOTIDE SEQUENCE [LARGE SCALE GENOMIC DNA]</scope>
</reference>
<sequence>MPEPQEITEPRGGIITQINKALMVAYINNHGRYDLDVRKSFVYYNSDGDFVFALSNKLDGPRAQEVFDKLDIKFWSKGIK</sequence>
<accession>A0A0K1LS84</accession>
<dbReference type="EMBL" id="KR997933">
    <property type="protein sequence ID" value="AKU45339.1"/>
    <property type="molecule type" value="Genomic_DNA"/>
</dbReference>